<dbReference type="Pfam" id="PF02767">
    <property type="entry name" value="DNA_pol3_beta_2"/>
    <property type="match status" value="1"/>
</dbReference>
<comment type="caution">
    <text evidence="12">The sequence shown here is derived from an EMBL/GenBank/DDBJ whole genome shotgun (WGS) entry which is preliminary data.</text>
</comment>
<evidence type="ECO:0000256" key="5">
    <source>
        <dbReference type="ARBA" id="ARBA00022695"/>
    </source>
</evidence>
<evidence type="ECO:0000256" key="8">
    <source>
        <dbReference type="ARBA" id="ARBA00023125"/>
    </source>
</evidence>
<evidence type="ECO:0000259" key="10">
    <source>
        <dbReference type="Pfam" id="PF02767"/>
    </source>
</evidence>
<feature type="domain" description="DNA polymerase III beta sliding clamp central" evidence="10">
    <location>
        <begin position="135"/>
        <end position="246"/>
    </location>
</feature>
<dbReference type="GO" id="GO:0009360">
    <property type="term" value="C:DNA polymerase III complex"/>
    <property type="evidence" value="ECO:0007669"/>
    <property type="project" value="InterPro"/>
</dbReference>
<reference evidence="12 13" key="1">
    <citation type="submission" date="2018-09" db="EMBL/GenBank/DDBJ databases">
        <title>YIM 75507 draft genome.</title>
        <authorList>
            <person name="Tang S."/>
            <person name="Feng Y."/>
        </authorList>
    </citation>
    <scope>NUCLEOTIDE SEQUENCE [LARGE SCALE GENOMIC DNA]</scope>
    <source>
        <strain evidence="12 13">YIM 75507</strain>
    </source>
</reference>
<accession>A0A3A4AEC9</accession>
<protein>
    <recommendedName>
        <fullName evidence="14">DNA polymerase III subunit beta</fullName>
    </recommendedName>
</protein>
<keyword evidence="4" id="KW-0808">Transferase</keyword>
<evidence type="ECO:0000313" key="12">
    <source>
        <dbReference type="EMBL" id="RJL24003.1"/>
    </source>
</evidence>
<evidence type="ECO:0000256" key="4">
    <source>
        <dbReference type="ARBA" id="ARBA00022679"/>
    </source>
</evidence>
<dbReference type="Proteomes" id="UP000265768">
    <property type="component" value="Unassembled WGS sequence"/>
</dbReference>
<dbReference type="InterPro" id="IPR022635">
    <property type="entry name" value="DNA_polIII_beta_C"/>
</dbReference>
<keyword evidence="8" id="KW-0238">DNA-binding</keyword>
<comment type="similarity">
    <text evidence="2">Belongs to the beta sliding clamp family.</text>
</comment>
<proteinExistence type="inferred from homology"/>
<comment type="subcellular location">
    <subcellularLocation>
        <location evidence="1">Cytoplasm</location>
    </subcellularLocation>
</comment>
<evidence type="ECO:0000256" key="2">
    <source>
        <dbReference type="ARBA" id="ARBA00010752"/>
    </source>
</evidence>
<keyword evidence="7" id="KW-0239">DNA-directed DNA polymerase</keyword>
<keyword evidence="13" id="KW-1185">Reference proteome</keyword>
<organism evidence="12 13">
    <name type="scientific">Bailinhaonella thermotolerans</name>
    <dbReference type="NCBI Taxonomy" id="1070861"/>
    <lineage>
        <taxon>Bacteria</taxon>
        <taxon>Bacillati</taxon>
        <taxon>Actinomycetota</taxon>
        <taxon>Actinomycetes</taxon>
        <taxon>Streptosporangiales</taxon>
        <taxon>Streptosporangiaceae</taxon>
        <taxon>Bailinhaonella</taxon>
    </lineage>
</organism>
<keyword evidence="6" id="KW-0235">DNA replication</keyword>
<dbReference type="InterPro" id="IPR001001">
    <property type="entry name" value="DNA_polIII_beta"/>
</dbReference>
<evidence type="ECO:0000256" key="1">
    <source>
        <dbReference type="ARBA" id="ARBA00004496"/>
    </source>
</evidence>
<dbReference type="SMART" id="SM00480">
    <property type="entry name" value="POL3Bc"/>
    <property type="match status" value="1"/>
</dbReference>
<evidence type="ECO:0000256" key="7">
    <source>
        <dbReference type="ARBA" id="ARBA00022932"/>
    </source>
</evidence>
<gene>
    <name evidence="12" type="ORF">D5H75_31750</name>
</gene>
<dbReference type="PANTHER" id="PTHR30478">
    <property type="entry name" value="DNA POLYMERASE III SUBUNIT BETA"/>
    <property type="match status" value="1"/>
</dbReference>
<evidence type="ECO:0000313" key="13">
    <source>
        <dbReference type="Proteomes" id="UP000265768"/>
    </source>
</evidence>
<dbReference type="GO" id="GO:0008408">
    <property type="term" value="F:3'-5' exonuclease activity"/>
    <property type="evidence" value="ECO:0007669"/>
    <property type="project" value="InterPro"/>
</dbReference>
<evidence type="ECO:0000256" key="3">
    <source>
        <dbReference type="ARBA" id="ARBA00022490"/>
    </source>
</evidence>
<dbReference type="InterPro" id="IPR022637">
    <property type="entry name" value="DNA_polIII_beta_cen"/>
</dbReference>
<dbReference type="RefSeq" id="WP_119930259.1">
    <property type="nucleotide sequence ID" value="NZ_QZEY01000017.1"/>
</dbReference>
<dbReference type="GO" id="GO:0006271">
    <property type="term" value="P:DNA strand elongation involved in DNA replication"/>
    <property type="evidence" value="ECO:0007669"/>
    <property type="project" value="TreeGrafter"/>
</dbReference>
<dbReference type="OrthoDB" id="7849865at2"/>
<evidence type="ECO:0000256" key="6">
    <source>
        <dbReference type="ARBA" id="ARBA00022705"/>
    </source>
</evidence>
<keyword evidence="5" id="KW-0548">Nucleotidyltransferase</keyword>
<dbReference type="EMBL" id="QZEY01000017">
    <property type="protein sequence ID" value="RJL24003.1"/>
    <property type="molecule type" value="Genomic_DNA"/>
</dbReference>
<dbReference type="Gene3D" id="3.10.150.10">
    <property type="entry name" value="DNA Polymerase III, subunit A, domain 2"/>
    <property type="match status" value="3"/>
</dbReference>
<keyword evidence="3" id="KW-0963">Cytoplasm</keyword>
<dbReference type="Pfam" id="PF02768">
    <property type="entry name" value="DNA_pol3_beta_3"/>
    <property type="match status" value="1"/>
</dbReference>
<dbReference type="PANTHER" id="PTHR30478:SF0">
    <property type="entry name" value="BETA SLIDING CLAMP"/>
    <property type="match status" value="1"/>
</dbReference>
<evidence type="ECO:0008006" key="14">
    <source>
        <dbReference type="Google" id="ProtNLM"/>
    </source>
</evidence>
<evidence type="ECO:0000256" key="9">
    <source>
        <dbReference type="SAM" id="MobiDB-lite"/>
    </source>
</evidence>
<name>A0A3A4AEC9_9ACTN</name>
<dbReference type="GO" id="GO:0005737">
    <property type="term" value="C:cytoplasm"/>
    <property type="evidence" value="ECO:0007669"/>
    <property type="project" value="UniProtKB-SubCell"/>
</dbReference>
<dbReference type="AlphaFoldDB" id="A0A3A4AEC9"/>
<dbReference type="GO" id="GO:0003887">
    <property type="term" value="F:DNA-directed DNA polymerase activity"/>
    <property type="evidence" value="ECO:0007669"/>
    <property type="project" value="UniProtKB-KW"/>
</dbReference>
<sequence>MRITFTRQEFLAALRWTGRAPAGGRGPMAGQVLIAAPQSGPRAEVAFTAHADDATWWRHTAAARVFRPGGVTVEADLLREIAAALPAAPLTLTVHAATVVLTAGAVRYALPALPSREPYTPGADAPGACVVTVGTAAFAGAVSRVAPAAATGERDGDLAVLGGVHLAARDDELRLQATNRYRLAIETIACEAAGDSGLDAVAPARWMAALAAGLPGELARIHTDGRMLTVTSSHRACAARLLAGGYLQVGQYVPEQATTRAETDRRELLAMLERAAFVHDPHNNPVVLDIGRDRIGMTAADGGTGRLEDGVPAGVRGRKLVVGVNAALLKQAVLATPGQTVTLHFEGARNPLKVTGSGPERVLHVLAPRQPAPHQAATQETGETEEPAAA</sequence>
<evidence type="ECO:0000259" key="11">
    <source>
        <dbReference type="Pfam" id="PF02768"/>
    </source>
</evidence>
<feature type="region of interest" description="Disordered" evidence="9">
    <location>
        <begin position="369"/>
        <end position="390"/>
    </location>
</feature>
<dbReference type="SUPFAM" id="SSF55979">
    <property type="entry name" value="DNA clamp"/>
    <property type="match status" value="2"/>
</dbReference>
<dbReference type="GO" id="GO:0003677">
    <property type="term" value="F:DNA binding"/>
    <property type="evidence" value="ECO:0007669"/>
    <property type="project" value="UniProtKB-KW"/>
</dbReference>
<feature type="domain" description="DNA polymerase III beta sliding clamp C-terminal" evidence="11">
    <location>
        <begin position="253"/>
        <end position="368"/>
    </location>
</feature>
<dbReference type="InterPro" id="IPR046938">
    <property type="entry name" value="DNA_clamp_sf"/>
</dbReference>